<dbReference type="AlphaFoldDB" id="A0A9X1BBL8"/>
<evidence type="ECO:0000313" key="1">
    <source>
        <dbReference type="EMBL" id="MBK1646716.1"/>
    </source>
</evidence>
<name>A0A9X1BBL8_9GAMM</name>
<accession>A0A9X1BBL8</accession>
<dbReference type="Proteomes" id="UP001138802">
    <property type="component" value="Unassembled WGS sequence"/>
</dbReference>
<dbReference type="EMBL" id="NRSD01000032">
    <property type="protein sequence ID" value="MBK1646716.1"/>
    <property type="molecule type" value="Genomic_DNA"/>
</dbReference>
<reference evidence="1 2" key="1">
    <citation type="journal article" date="2020" name="Microorganisms">
        <title>Osmotic Adaptation and Compatible Solute Biosynthesis of Phototrophic Bacteria as Revealed from Genome Analyses.</title>
        <authorList>
            <person name="Imhoff J.F."/>
            <person name="Rahn T."/>
            <person name="Kunzel S."/>
            <person name="Keller A."/>
            <person name="Neulinger S.C."/>
        </authorList>
    </citation>
    <scope>NUCLEOTIDE SEQUENCE [LARGE SCALE GENOMIC DNA]</scope>
    <source>
        <strain evidence="1 2">DSM 21303</strain>
    </source>
</reference>
<keyword evidence="2" id="KW-1185">Reference proteome</keyword>
<comment type="caution">
    <text evidence="1">The sequence shown here is derived from an EMBL/GenBank/DDBJ whole genome shotgun (WGS) entry which is preliminary data.</text>
</comment>
<organism evidence="1 2">
    <name type="scientific">Thiocapsa imhoffii</name>
    <dbReference type="NCBI Taxonomy" id="382777"/>
    <lineage>
        <taxon>Bacteria</taxon>
        <taxon>Pseudomonadati</taxon>
        <taxon>Pseudomonadota</taxon>
        <taxon>Gammaproteobacteria</taxon>
        <taxon>Chromatiales</taxon>
        <taxon>Chromatiaceae</taxon>
        <taxon>Thiocapsa</taxon>
    </lineage>
</organism>
<protein>
    <submittedName>
        <fullName evidence="1">Uncharacterized protein</fullName>
    </submittedName>
</protein>
<evidence type="ECO:0000313" key="2">
    <source>
        <dbReference type="Proteomes" id="UP001138802"/>
    </source>
</evidence>
<gene>
    <name evidence="1" type="ORF">CKO25_19145</name>
</gene>
<proteinExistence type="predicted"/>
<sequence>MRFTEPLQAMLGELWGPERCVAVPSAQLVIAENSRSASWLLGECEKRLTVILPRGRSLLVTVLRQRTGGEKIHNRYILTLLAGLSFGTGLDVADPDEAGQSDDLCRLSSEQLLHRWGQYVSARGSCFDIAAGPLLISSSR</sequence>